<feature type="compositionally biased region" description="Basic and acidic residues" evidence="1">
    <location>
        <begin position="296"/>
        <end position="306"/>
    </location>
</feature>
<evidence type="ECO:0000256" key="1">
    <source>
        <dbReference type="SAM" id="MobiDB-lite"/>
    </source>
</evidence>
<protein>
    <submittedName>
        <fullName evidence="2">Uncharacterized protein</fullName>
    </submittedName>
</protein>
<feature type="region of interest" description="Disordered" evidence="1">
    <location>
        <begin position="388"/>
        <end position="429"/>
    </location>
</feature>
<feature type="compositionally biased region" description="Basic and acidic residues" evidence="1">
    <location>
        <begin position="59"/>
        <end position="74"/>
    </location>
</feature>
<keyword evidence="3" id="KW-1185">Reference proteome</keyword>
<evidence type="ECO:0000313" key="3">
    <source>
        <dbReference type="Proteomes" id="UP001255856"/>
    </source>
</evidence>
<feature type="region of interest" description="Disordered" evidence="1">
    <location>
        <begin position="177"/>
        <end position="224"/>
    </location>
</feature>
<reference evidence="2" key="1">
    <citation type="submission" date="2021-01" db="EMBL/GenBank/DDBJ databases">
        <authorList>
            <person name="Eckstrom K.M.E."/>
        </authorList>
    </citation>
    <scope>NUCLEOTIDE SEQUENCE</scope>
    <source>
        <strain evidence="2">UVCC 0001</strain>
    </source>
</reference>
<organism evidence="2 3">
    <name type="scientific">Prototheca wickerhamii</name>
    <dbReference type="NCBI Taxonomy" id="3111"/>
    <lineage>
        <taxon>Eukaryota</taxon>
        <taxon>Viridiplantae</taxon>
        <taxon>Chlorophyta</taxon>
        <taxon>core chlorophytes</taxon>
        <taxon>Trebouxiophyceae</taxon>
        <taxon>Chlorellales</taxon>
        <taxon>Chlorellaceae</taxon>
        <taxon>Prototheca</taxon>
    </lineage>
</organism>
<dbReference type="AlphaFoldDB" id="A0AAD9IKF7"/>
<dbReference type="Proteomes" id="UP001255856">
    <property type="component" value="Unassembled WGS sequence"/>
</dbReference>
<accession>A0AAD9IKF7</accession>
<comment type="caution">
    <text evidence="2">The sequence shown here is derived from an EMBL/GenBank/DDBJ whole genome shotgun (WGS) entry which is preliminary data.</text>
</comment>
<evidence type="ECO:0000313" key="2">
    <source>
        <dbReference type="EMBL" id="KAK2077637.1"/>
    </source>
</evidence>
<name>A0AAD9IKF7_PROWI</name>
<sequence>MVNTRSQAMQEDLVSNVFASLDIRSSGLQVQTNGEEMASEYEHYLEAIGEEVADEEAEETRRLSGDSLRPHTQEPLDAPVPGQEAEDDVRDSDSPLEMTEADGETVVRRNSSSLAPITSLPIRPATPSDEEAEAAWEGAGAAVDSKDVVPEGSEQGSDLGLEDSAVDFYPGDAAEWAAAPAPAGEESEETRRGSETARALLASGPGAVAEDESAQGAAPAVSDPDRYITAAESFGHRPLIDSLTIHVSKLEAAREAALAEEAPRKSARSLSARLNEQEVAPLELRPHLSALERAKAEALARNEPRQAARRQPAATDCSLPPLDALPIHKSRLEREKEAALAAAAQEGSRGARGARGPAAAASDFPPLGSFPVHRSRLEREKAEAARLAAKESESLLSPRQRTALMREHAAAERLGLSNGGPSPRLATVN</sequence>
<feature type="compositionally biased region" description="Low complexity" evidence="1">
    <location>
        <begin position="339"/>
        <end position="348"/>
    </location>
</feature>
<gene>
    <name evidence="2" type="ORF">QBZ16_004483</name>
</gene>
<feature type="region of interest" description="Disordered" evidence="1">
    <location>
        <begin position="296"/>
        <end position="373"/>
    </location>
</feature>
<dbReference type="EMBL" id="JASFZW010000006">
    <property type="protein sequence ID" value="KAK2077637.1"/>
    <property type="molecule type" value="Genomic_DNA"/>
</dbReference>
<feature type="region of interest" description="Disordered" evidence="1">
    <location>
        <begin position="49"/>
        <end position="165"/>
    </location>
</feature>
<proteinExistence type="predicted"/>
<feature type="compositionally biased region" description="Acidic residues" evidence="1">
    <location>
        <begin position="49"/>
        <end position="58"/>
    </location>
</feature>